<evidence type="ECO:0000313" key="2">
    <source>
        <dbReference type="Proteomes" id="UP001164539"/>
    </source>
</evidence>
<organism evidence="1 2">
    <name type="scientific">Melia azedarach</name>
    <name type="common">Chinaberry tree</name>
    <dbReference type="NCBI Taxonomy" id="155640"/>
    <lineage>
        <taxon>Eukaryota</taxon>
        <taxon>Viridiplantae</taxon>
        <taxon>Streptophyta</taxon>
        <taxon>Embryophyta</taxon>
        <taxon>Tracheophyta</taxon>
        <taxon>Spermatophyta</taxon>
        <taxon>Magnoliopsida</taxon>
        <taxon>eudicotyledons</taxon>
        <taxon>Gunneridae</taxon>
        <taxon>Pentapetalae</taxon>
        <taxon>rosids</taxon>
        <taxon>malvids</taxon>
        <taxon>Sapindales</taxon>
        <taxon>Meliaceae</taxon>
        <taxon>Melia</taxon>
    </lineage>
</organism>
<protein>
    <submittedName>
        <fullName evidence="1">Uncharacterized protein</fullName>
    </submittedName>
</protein>
<comment type="caution">
    <text evidence="1">The sequence shown here is derived from an EMBL/GenBank/DDBJ whole genome shotgun (WGS) entry which is preliminary data.</text>
</comment>
<evidence type="ECO:0000313" key="1">
    <source>
        <dbReference type="EMBL" id="KAJ4707593.1"/>
    </source>
</evidence>
<reference evidence="1 2" key="1">
    <citation type="journal article" date="2023" name="Science">
        <title>Complex scaffold remodeling in plant triterpene biosynthesis.</title>
        <authorList>
            <person name="De La Pena R."/>
            <person name="Hodgson H."/>
            <person name="Liu J.C."/>
            <person name="Stephenson M.J."/>
            <person name="Martin A.C."/>
            <person name="Owen C."/>
            <person name="Harkess A."/>
            <person name="Leebens-Mack J."/>
            <person name="Jimenez L.E."/>
            <person name="Osbourn A."/>
            <person name="Sattely E.S."/>
        </authorList>
    </citation>
    <scope>NUCLEOTIDE SEQUENCE [LARGE SCALE GENOMIC DNA]</scope>
    <source>
        <strain evidence="2">cv. JPN11</strain>
        <tissue evidence="1">Leaf</tissue>
    </source>
</reference>
<dbReference type="Proteomes" id="UP001164539">
    <property type="component" value="Chromosome 11"/>
</dbReference>
<keyword evidence="2" id="KW-1185">Reference proteome</keyword>
<sequence>MEKTGRVTCSRQSDLEKSFKLATRSLLTTCSKEEFSKAFSGFTSFEQDCLHRLFIQVISSLHANIEDEFESLCLEAQAGVALDTVEQFVEEESLDPLFSEMANVMDIAHDLSTAKKNEIRYLTSMLERVEENNRHLQAHLELLKKEMQNVSGMTDVVEKVRYFSENMFQGHT</sequence>
<proteinExistence type="predicted"/>
<dbReference type="EMBL" id="CM051404">
    <property type="protein sequence ID" value="KAJ4707593.1"/>
    <property type="molecule type" value="Genomic_DNA"/>
</dbReference>
<name>A0ACC1X8W8_MELAZ</name>
<gene>
    <name evidence="1" type="ORF">OWV82_021093</name>
</gene>
<accession>A0ACC1X8W8</accession>